<organism evidence="1">
    <name type="scientific">Arion vulgaris</name>
    <dbReference type="NCBI Taxonomy" id="1028688"/>
    <lineage>
        <taxon>Eukaryota</taxon>
        <taxon>Metazoa</taxon>
        <taxon>Spiralia</taxon>
        <taxon>Lophotrochozoa</taxon>
        <taxon>Mollusca</taxon>
        <taxon>Gastropoda</taxon>
        <taxon>Heterobranchia</taxon>
        <taxon>Euthyneura</taxon>
        <taxon>Panpulmonata</taxon>
        <taxon>Eupulmonata</taxon>
        <taxon>Stylommatophora</taxon>
        <taxon>Helicina</taxon>
        <taxon>Arionoidea</taxon>
        <taxon>Arionidae</taxon>
        <taxon>Arion</taxon>
    </lineage>
</organism>
<dbReference type="EMBL" id="HACG01004690">
    <property type="protein sequence ID" value="CEK51555.1"/>
    <property type="molecule type" value="Transcribed_RNA"/>
</dbReference>
<accession>A0A0B6Y7X7</accession>
<proteinExistence type="predicted"/>
<gene>
    <name evidence="1" type="primary">ORF13718</name>
</gene>
<evidence type="ECO:0000313" key="1">
    <source>
        <dbReference type="EMBL" id="CEK51555.1"/>
    </source>
</evidence>
<sequence>FVGHLRIMDQSNARQKWSSCARDIQVPLNVPAVKEEVPPQYEHYLHLLQERNRLMRRLQQKDKKDIEIEK</sequence>
<reference evidence="1" key="1">
    <citation type="submission" date="2014-12" db="EMBL/GenBank/DDBJ databases">
        <title>Insight into the proteome of Arion vulgaris.</title>
        <authorList>
            <person name="Aradska J."/>
            <person name="Bulat T."/>
            <person name="Smidak R."/>
            <person name="Sarate P."/>
            <person name="Gangsoo J."/>
            <person name="Sialana F."/>
            <person name="Bilban M."/>
            <person name="Lubec G."/>
        </authorList>
    </citation>
    <scope>NUCLEOTIDE SEQUENCE</scope>
    <source>
        <tissue evidence="1">Skin</tissue>
    </source>
</reference>
<dbReference type="AlphaFoldDB" id="A0A0B6Y7X7"/>
<feature type="non-terminal residue" evidence="1">
    <location>
        <position position="70"/>
    </location>
</feature>
<protein>
    <submittedName>
        <fullName evidence="1">Uncharacterized protein</fullName>
    </submittedName>
</protein>
<name>A0A0B6Y7X7_9EUPU</name>
<feature type="non-terminal residue" evidence="1">
    <location>
        <position position="1"/>
    </location>
</feature>